<name>A0AAW0MW49_9GOBI</name>
<accession>A0AAW0MW49</accession>
<reference evidence="4" key="1">
    <citation type="submission" date="2024-04" db="EMBL/GenBank/DDBJ databases">
        <title>Salinicola lusitanus LLJ914,a marine bacterium isolated from the Okinawa Trough.</title>
        <authorList>
            <person name="Li J."/>
        </authorList>
    </citation>
    <scope>NUCLEOTIDE SEQUENCE [LARGE SCALE GENOMIC DNA]</scope>
</reference>
<keyword evidence="2" id="KW-1133">Transmembrane helix</keyword>
<keyword evidence="4" id="KW-1185">Reference proteome</keyword>
<organism evidence="3 4">
    <name type="scientific">Mugilogobius chulae</name>
    <name type="common">yellowstripe goby</name>
    <dbReference type="NCBI Taxonomy" id="88201"/>
    <lineage>
        <taxon>Eukaryota</taxon>
        <taxon>Metazoa</taxon>
        <taxon>Chordata</taxon>
        <taxon>Craniata</taxon>
        <taxon>Vertebrata</taxon>
        <taxon>Euteleostomi</taxon>
        <taxon>Actinopterygii</taxon>
        <taxon>Neopterygii</taxon>
        <taxon>Teleostei</taxon>
        <taxon>Neoteleostei</taxon>
        <taxon>Acanthomorphata</taxon>
        <taxon>Gobiaria</taxon>
        <taxon>Gobiiformes</taxon>
        <taxon>Gobioidei</taxon>
        <taxon>Gobiidae</taxon>
        <taxon>Gobionellinae</taxon>
        <taxon>Mugilogobius</taxon>
    </lineage>
</organism>
<feature type="region of interest" description="Disordered" evidence="1">
    <location>
        <begin position="79"/>
        <end position="170"/>
    </location>
</feature>
<proteinExistence type="predicted"/>
<feature type="compositionally biased region" description="Basic and acidic residues" evidence="1">
    <location>
        <begin position="110"/>
        <end position="170"/>
    </location>
</feature>
<dbReference type="EMBL" id="JBBPFD010000019">
    <property type="protein sequence ID" value="KAK7886004.1"/>
    <property type="molecule type" value="Genomic_DNA"/>
</dbReference>
<dbReference type="Proteomes" id="UP001460270">
    <property type="component" value="Unassembled WGS sequence"/>
</dbReference>
<sequence length="170" mass="19874">MEPILDQQNLLDRPRYSIQYRIVFFFFSSSSVLQQFFTMFMSIVLLLTVQQALSACVPVCARTAPRCKVRLWTFTMSSEERPAPGSGHAANGCVVLDKDERGDKGRRRKGEWGDQRKMRERGEGRREEIKEETIGNERRKKKLEKERQEEKKEIGRKQMRGETAKGDEER</sequence>
<keyword evidence="2" id="KW-0812">Transmembrane</keyword>
<keyword evidence="2" id="KW-0472">Membrane</keyword>
<evidence type="ECO:0000313" key="3">
    <source>
        <dbReference type="EMBL" id="KAK7886004.1"/>
    </source>
</evidence>
<dbReference type="AlphaFoldDB" id="A0AAW0MW49"/>
<evidence type="ECO:0000256" key="2">
    <source>
        <dbReference type="SAM" id="Phobius"/>
    </source>
</evidence>
<evidence type="ECO:0000313" key="4">
    <source>
        <dbReference type="Proteomes" id="UP001460270"/>
    </source>
</evidence>
<comment type="caution">
    <text evidence="3">The sequence shown here is derived from an EMBL/GenBank/DDBJ whole genome shotgun (WGS) entry which is preliminary data.</text>
</comment>
<feature type="transmembrane region" description="Helical" evidence="2">
    <location>
        <begin position="22"/>
        <end position="47"/>
    </location>
</feature>
<evidence type="ECO:0000256" key="1">
    <source>
        <dbReference type="SAM" id="MobiDB-lite"/>
    </source>
</evidence>
<gene>
    <name evidence="3" type="ORF">WMY93_025625</name>
</gene>
<protein>
    <submittedName>
        <fullName evidence="3">Uncharacterized protein</fullName>
    </submittedName>
</protein>